<feature type="non-terminal residue" evidence="3">
    <location>
        <position position="1"/>
    </location>
</feature>
<evidence type="ECO:0000256" key="1">
    <source>
        <dbReference type="SAM" id="MobiDB-lite"/>
    </source>
</evidence>
<evidence type="ECO:0000313" key="4">
    <source>
        <dbReference type="Proteomes" id="UP001432322"/>
    </source>
</evidence>
<dbReference type="Proteomes" id="UP001432322">
    <property type="component" value="Unassembled WGS sequence"/>
</dbReference>
<feature type="compositionally biased region" description="Polar residues" evidence="1">
    <location>
        <begin position="76"/>
        <end position="91"/>
    </location>
</feature>
<dbReference type="EMBL" id="BTSY01000004">
    <property type="protein sequence ID" value="GMT25201.1"/>
    <property type="molecule type" value="Genomic_DNA"/>
</dbReference>
<dbReference type="AlphaFoldDB" id="A0AAV5VZH0"/>
<comment type="caution">
    <text evidence="3">The sequence shown here is derived from an EMBL/GenBank/DDBJ whole genome shotgun (WGS) entry which is preliminary data.</text>
</comment>
<feature type="region of interest" description="Disordered" evidence="1">
    <location>
        <begin position="66"/>
        <end position="91"/>
    </location>
</feature>
<protein>
    <submittedName>
        <fullName evidence="3">Uncharacterized protein</fullName>
    </submittedName>
</protein>
<evidence type="ECO:0000256" key="2">
    <source>
        <dbReference type="SAM" id="Phobius"/>
    </source>
</evidence>
<keyword evidence="2" id="KW-1133">Transmembrane helix</keyword>
<name>A0AAV5VZH0_9BILA</name>
<organism evidence="3 4">
    <name type="scientific">Pristionchus fissidentatus</name>
    <dbReference type="NCBI Taxonomy" id="1538716"/>
    <lineage>
        <taxon>Eukaryota</taxon>
        <taxon>Metazoa</taxon>
        <taxon>Ecdysozoa</taxon>
        <taxon>Nematoda</taxon>
        <taxon>Chromadorea</taxon>
        <taxon>Rhabditida</taxon>
        <taxon>Rhabditina</taxon>
        <taxon>Diplogasteromorpha</taxon>
        <taxon>Diplogasteroidea</taxon>
        <taxon>Neodiplogasteridae</taxon>
        <taxon>Pristionchus</taxon>
    </lineage>
</organism>
<proteinExistence type="predicted"/>
<feature type="transmembrane region" description="Helical" evidence="2">
    <location>
        <begin position="34"/>
        <end position="54"/>
    </location>
</feature>
<keyword evidence="2" id="KW-0812">Transmembrane</keyword>
<sequence>FPHAPTLDSDPAGILETDDDVQAFEGPSGETVTGILIIFLFVLFALFIIAIVIANCQILRKRRVQPASPTVKAPSAWSTVSKPSRSRLSTASEMGVFSDYEERTPLAP</sequence>
<evidence type="ECO:0000313" key="3">
    <source>
        <dbReference type="EMBL" id="GMT25201.1"/>
    </source>
</evidence>
<keyword evidence="2" id="KW-0472">Membrane</keyword>
<gene>
    <name evidence="3" type="ORF">PFISCL1PPCAC_16498</name>
</gene>
<accession>A0AAV5VZH0</accession>
<feature type="non-terminal residue" evidence="3">
    <location>
        <position position="108"/>
    </location>
</feature>
<reference evidence="3" key="1">
    <citation type="submission" date="2023-10" db="EMBL/GenBank/DDBJ databases">
        <title>Genome assembly of Pristionchus species.</title>
        <authorList>
            <person name="Yoshida K."/>
            <person name="Sommer R.J."/>
        </authorList>
    </citation>
    <scope>NUCLEOTIDE SEQUENCE</scope>
    <source>
        <strain evidence="3">RS5133</strain>
    </source>
</reference>
<keyword evidence="4" id="KW-1185">Reference proteome</keyword>